<protein>
    <recommendedName>
        <fullName evidence="8">oligopeptidase A</fullName>
        <ecNumber evidence="8">3.4.24.70</ecNumber>
    </recommendedName>
</protein>
<sequence length="674" mass="74925">MNNPLLDFSGLPRFDAITPEHVAPAIDQLLAEAEAAVKHAEQVAPVTWESFVVPLDDATERLWRAWGQVGHLQAVVNTPALREAYNANLPKVSRFGSALGQNLALYAQYKQLAAAPEAAGYDEARRKVIDNALRDFRLGGAELDDAGKQRFSAIQEELSALSAKFSQNVLDATDAWSLHVEDEARLAGLPAEVRAAARAAAEKEGLAGWKLTLQMPCYLPVQAYADDRELRATLYRANAERASEFGDATLDNSGHIERILALRGELAALLGFSSYAEYSIATKMAKDPGEVLGFLRDLAARALPHARRDRAELEDFARDELGLDALEAWDLAYASEKLKQARYSFSEQEVKAYFTEPKVLAGLFGLIQSLYGLRVEADTAPVWHPDVRFYRLVDENGQLVGQFYLDLYAREGKRGGAWMDDCRNRRDRASGAQTPLVYLVCNFGRGSDGQPATFRHNEVTTLFHEMGHGLHQLLTRIGELGVAGINGVEWDAVELPSQFMENFCWEWDRVQAMTAHVETGAPLPRNLFERMLAARNFQSGMFTVRQLEFALFDMQLHSAYDPAQDSVLQLLERVRDEVAVNRPPAWNRFPHQFSHIFAGGYAAGYYSYKWAEVLSADAYAAFEEAPEQVAATGARFRDEVLSRGGSRSAAENFRAFRGRAPQIDALLRHSGMTG</sequence>
<evidence type="ECO:0000256" key="3">
    <source>
        <dbReference type="ARBA" id="ARBA00022723"/>
    </source>
</evidence>
<evidence type="ECO:0000256" key="1">
    <source>
        <dbReference type="ARBA" id="ARBA00006040"/>
    </source>
</evidence>
<evidence type="ECO:0000259" key="10">
    <source>
        <dbReference type="Pfam" id="PF01432"/>
    </source>
</evidence>
<dbReference type="Pfam" id="PF01432">
    <property type="entry name" value="Peptidase_M3"/>
    <property type="match status" value="1"/>
</dbReference>
<keyword evidence="13" id="KW-1185">Reference proteome</keyword>
<dbReference type="FunFam" id="3.40.390.10:FF:000009">
    <property type="entry name" value="Oligopeptidase A"/>
    <property type="match status" value="1"/>
</dbReference>
<feature type="domain" description="Peptidase M3A/M3B catalytic" evidence="10">
    <location>
        <begin position="222"/>
        <end position="671"/>
    </location>
</feature>
<comment type="caution">
    <text evidence="12">The sequence shown here is derived from an EMBL/GenBank/DDBJ whole genome shotgun (WGS) entry which is preliminary data.</text>
</comment>
<evidence type="ECO:0000313" key="12">
    <source>
        <dbReference type="EMBL" id="KRG43640.1"/>
    </source>
</evidence>
<dbReference type="GO" id="GO:0005829">
    <property type="term" value="C:cytosol"/>
    <property type="evidence" value="ECO:0007669"/>
    <property type="project" value="UniProtKB-ARBA"/>
</dbReference>
<dbReference type="GO" id="GO:0006518">
    <property type="term" value="P:peptide metabolic process"/>
    <property type="evidence" value="ECO:0007669"/>
    <property type="project" value="TreeGrafter"/>
</dbReference>
<evidence type="ECO:0000256" key="2">
    <source>
        <dbReference type="ARBA" id="ARBA00022670"/>
    </source>
</evidence>
<evidence type="ECO:0000256" key="6">
    <source>
        <dbReference type="ARBA" id="ARBA00023049"/>
    </source>
</evidence>
<comment type="similarity">
    <text evidence="1 9">Belongs to the peptidase M3 family.</text>
</comment>
<evidence type="ECO:0000256" key="9">
    <source>
        <dbReference type="RuleBase" id="RU003435"/>
    </source>
</evidence>
<evidence type="ECO:0000256" key="4">
    <source>
        <dbReference type="ARBA" id="ARBA00022801"/>
    </source>
</evidence>
<keyword evidence="6 9" id="KW-0482">Metalloprotease</keyword>
<evidence type="ECO:0000313" key="13">
    <source>
        <dbReference type="Proteomes" id="UP000051802"/>
    </source>
</evidence>
<dbReference type="GO" id="GO:0006508">
    <property type="term" value="P:proteolysis"/>
    <property type="evidence" value="ECO:0007669"/>
    <property type="project" value="UniProtKB-KW"/>
</dbReference>
<dbReference type="Gene3D" id="1.10.1370.10">
    <property type="entry name" value="Neurolysin, domain 3"/>
    <property type="match status" value="1"/>
</dbReference>
<dbReference type="EMBL" id="LLXU01000074">
    <property type="protein sequence ID" value="KRG43640.1"/>
    <property type="molecule type" value="Genomic_DNA"/>
</dbReference>
<evidence type="ECO:0000256" key="7">
    <source>
        <dbReference type="ARBA" id="ARBA00024603"/>
    </source>
</evidence>
<dbReference type="GO" id="GO:0046872">
    <property type="term" value="F:metal ion binding"/>
    <property type="evidence" value="ECO:0007669"/>
    <property type="project" value="UniProtKB-UniRule"/>
</dbReference>
<dbReference type="STRING" id="676599.ARC20_09380"/>
<dbReference type="CDD" id="cd06456">
    <property type="entry name" value="M3A_DCP"/>
    <property type="match status" value="1"/>
</dbReference>
<reference evidence="12 13" key="1">
    <citation type="submission" date="2015-10" db="EMBL/GenBank/DDBJ databases">
        <title>Genome sequencing and analysis of members of genus Stenotrophomonas.</title>
        <authorList>
            <person name="Patil P.P."/>
            <person name="Midha S."/>
            <person name="Patil P.B."/>
        </authorList>
    </citation>
    <scope>NUCLEOTIDE SEQUENCE [LARGE SCALE GENOMIC DNA]</scope>
    <source>
        <strain evidence="12 13">JCM 16536</strain>
    </source>
</reference>
<dbReference type="InterPro" id="IPR034005">
    <property type="entry name" value="M3A_DCP"/>
</dbReference>
<accession>A0A0R0ASU6</accession>
<keyword evidence="5 9" id="KW-0862">Zinc</keyword>
<evidence type="ECO:0000256" key="5">
    <source>
        <dbReference type="ARBA" id="ARBA00022833"/>
    </source>
</evidence>
<keyword evidence="4 9" id="KW-0378">Hydrolase</keyword>
<dbReference type="InterPro" id="IPR045666">
    <property type="entry name" value="OpdA_N"/>
</dbReference>
<gene>
    <name evidence="12" type="ORF">ARC20_09380</name>
</gene>
<dbReference type="InterPro" id="IPR045090">
    <property type="entry name" value="Pept_M3A_M3B"/>
</dbReference>
<evidence type="ECO:0000259" key="11">
    <source>
        <dbReference type="Pfam" id="PF19310"/>
    </source>
</evidence>
<dbReference type="PANTHER" id="PTHR11804:SF84">
    <property type="entry name" value="SACCHAROLYSIN"/>
    <property type="match status" value="1"/>
</dbReference>
<dbReference type="AlphaFoldDB" id="A0A0R0ASU6"/>
<dbReference type="OrthoDB" id="9773538at2"/>
<dbReference type="GO" id="GO:0004222">
    <property type="term" value="F:metalloendopeptidase activity"/>
    <property type="evidence" value="ECO:0007669"/>
    <property type="project" value="UniProtKB-EC"/>
</dbReference>
<dbReference type="Gene3D" id="3.40.390.10">
    <property type="entry name" value="Collagenase (Catalytic Domain)"/>
    <property type="match status" value="1"/>
</dbReference>
<dbReference type="EC" id="3.4.24.70" evidence="8"/>
<keyword evidence="2 9" id="KW-0645">Protease</keyword>
<dbReference type="SUPFAM" id="SSF55486">
    <property type="entry name" value="Metalloproteases ('zincins'), catalytic domain"/>
    <property type="match status" value="1"/>
</dbReference>
<keyword evidence="3 9" id="KW-0479">Metal-binding</keyword>
<dbReference type="InterPro" id="IPR001567">
    <property type="entry name" value="Pept_M3A_M3B_dom"/>
</dbReference>
<dbReference type="Pfam" id="PF19310">
    <property type="entry name" value="TOP_N"/>
    <property type="match status" value="1"/>
</dbReference>
<dbReference type="InterPro" id="IPR024077">
    <property type="entry name" value="Neurolysin/TOP_dom2"/>
</dbReference>
<comment type="catalytic activity">
    <reaction evidence="7">
        <text>Hydrolysis of oligopeptides, with broad specificity. Gly or Ala commonly occur as P1 or P1' residues, but more distant residues are also important, as is shown by the fact that Z-Gly-Pro-Gly-|-Gly-Pro-Ala is cleaved, but not Z-(Gly)(5).</text>
        <dbReference type="EC" id="3.4.24.70"/>
    </reaction>
</comment>
<proteinExistence type="inferred from homology"/>
<dbReference type="PANTHER" id="PTHR11804">
    <property type="entry name" value="PROTEASE M3 THIMET OLIGOPEPTIDASE-RELATED"/>
    <property type="match status" value="1"/>
</dbReference>
<dbReference type="Proteomes" id="UP000051802">
    <property type="component" value="Unassembled WGS sequence"/>
</dbReference>
<evidence type="ECO:0000256" key="8">
    <source>
        <dbReference type="ARBA" id="ARBA00026100"/>
    </source>
</evidence>
<name>A0A0R0ASU6_9GAMM</name>
<dbReference type="RefSeq" id="WP_057646336.1">
    <property type="nucleotide sequence ID" value="NZ_LLXU01000074.1"/>
</dbReference>
<dbReference type="InterPro" id="IPR024079">
    <property type="entry name" value="MetalloPept_cat_dom_sf"/>
</dbReference>
<organism evidence="12 13">
    <name type="scientific">Stenotrophomonas panacihumi</name>
    <dbReference type="NCBI Taxonomy" id="676599"/>
    <lineage>
        <taxon>Bacteria</taxon>
        <taxon>Pseudomonadati</taxon>
        <taxon>Pseudomonadota</taxon>
        <taxon>Gammaproteobacteria</taxon>
        <taxon>Lysobacterales</taxon>
        <taxon>Lysobacteraceae</taxon>
        <taxon>Stenotrophomonas</taxon>
    </lineage>
</organism>
<comment type="cofactor">
    <cofactor evidence="9">
        <name>Zn(2+)</name>
        <dbReference type="ChEBI" id="CHEBI:29105"/>
    </cofactor>
    <text evidence="9">Binds 1 zinc ion.</text>
</comment>
<feature type="domain" description="Oligopeptidase A N-terminal" evidence="11">
    <location>
        <begin position="26"/>
        <end position="146"/>
    </location>
</feature>